<keyword evidence="1" id="KW-0479">Metal-binding</keyword>
<organism evidence="2 3">
    <name type="scientific">Streptomyces turgidiscabies (strain Car8)</name>
    <dbReference type="NCBI Taxonomy" id="698760"/>
    <lineage>
        <taxon>Bacteria</taxon>
        <taxon>Bacillati</taxon>
        <taxon>Actinomycetota</taxon>
        <taxon>Actinomycetes</taxon>
        <taxon>Kitasatosporales</taxon>
        <taxon>Streptomycetaceae</taxon>
        <taxon>Streptomyces</taxon>
    </lineage>
</organism>
<dbReference type="PRINTS" id="PR01950">
    <property type="entry name" value="LANCSUPER"/>
</dbReference>
<dbReference type="AlphaFoldDB" id="L7F470"/>
<dbReference type="PATRIC" id="fig|698760.3.peg.5217"/>
<dbReference type="EMBL" id="AEJB01000361">
    <property type="protein sequence ID" value="ELP66082.1"/>
    <property type="molecule type" value="Genomic_DNA"/>
</dbReference>
<dbReference type="CDD" id="cd04793">
    <property type="entry name" value="LanC"/>
    <property type="match status" value="1"/>
</dbReference>
<evidence type="ECO:0000313" key="3">
    <source>
        <dbReference type="Proteomes" id="UP000010931"/>
    </source>
</evidence>
<feature type="binding site" evidence="1">
    <location>
        <position position="332"/>
    </location>
    <ligand>
        <name>Zn(2+)</name>
        <dbReference type="ChEBI" id="CHEBI:29105"/>
    </ligand>
</feature>
<proteinExistence type="predicted"/>
<feature type="binding site" evidence="1">
    <location>
        <position position="283"/>
    </location>
    <ligand>
        <name>Zn(2+)</name>
        <dbReference type="ChEBI" id="CHEBI:29105"/>
    </ligand>
</feature>
<dbReference type="Proteomes" id="UP000010931">
    <property type="component" value="Unassembled WGS sequence"/>
</dbReference>
<evidence type="ECO:0000256" key="1">
    <source>
        <dbReference type="PIRSR" id="PIRSR607822-1"/>
    </source>
</evidence>
<gene>
    <name evidence="2" type="ORF">STRTUCAR8_01681</name>
</gene>
<dbReference type="GeneID" id="97407684"/>
<keyword evidence="3" id="KW-1185">Reference proteome</keyword>
<reference evidence="2 3" key="1">
    <citation type="journal article" date="2011" name="Plasmid">
        <title>Streptomyces turgidiscabies Car8 contains a modular pathogenicity island that shares virulence genes with other actinobacterial plant pathogens.</title>
        <authorList>
            <person name="Huguet-Tapia J.C."/>
            <person name="Badger J.H."/>
            <person name="Loria R."/>
            <person name="Pettis G.S."/>
        </authorList>
    </citation>
    <scope>NUCLEOTIDE SEQUENCE [LARGE SCALE GENOMIC DNA]</scope>
    <source>
        <strain evidence="2 3">Car8</strain>
    </source>
</reference>
<dbReference type="InterPro" id="IPR007822">
    <property type="entry name" value="LANC-like"/>
</dbReference>
<dbReference type="SMART" id="SM01260">
    <property type="entry name" value="LANC_like"/>
    <property type="match status" value="1"/>
</dbReference>
<feature type="binding site" evidence="1">
    <location>
        <position position="333"/>
    </location>
    <ligand>
        <name>Zn(2+)</name>
        <dbReference type="ChEBI" id="CHEBI:29105"/>
    </ligand>
</feature>
<dbReference type="Pfam" id="PF05147">
    <property type="entry name" value="LANC_like"/>
    <property type="match status" value="1"/>
</dbReference>
<evidence type="ECO:0000313" key="2">
    <source>
        <dbReference type="EMBL" id="ELP66082.1"/>
    </source>
</evidence>
<comment type="caution">
    <text evidence="2">The sequence shown here is derived from an EMBL/GenBank/DDBJ whole genome shotgun (WGS) entry which is preliminary data.</text>
</comment>
<protein>
    <submittedName>
        <fullName evidence="2">Lanthionine synthetase C-like protein</fullName>
    </submittedName>
</protein>
<dbReference type="InterPro" id="IPR033889">
    <property type="entry name" value="LanC"/>
</dbReference>
<dbReference type="STRING" id="85558.T45_07734"/>
<dbReference type="RefSeq" id="WP_006379019.1">
    <property type="nucleotide sequence ID" value="NZ_AEJB01000361.1"/>
</dbReference>
<dbReference type="Gene3D" id="1.50.10.20">
    <property type="match status" value="1"/>
</dbReference>
<dbReference type="PRINTS" id="PR01955">
    <property type="entry name" value="LANCFRANKIA"/>
</dbReference>
<sequence length="408" mass="43489">MTTAPTSPAVLADTFARHLATPLPPPEDQPWAAQDLAAGAAGSALLHIERARTRDGTWQQAHPWIKTAVATPVSAADSSGLYLGAPAAAFMLNCAVTAEAPRYQEALAVLDHHVAQLAHRRCDAAQTRIRHGRPAGFHEYDIFYGLTGIGAYLLRRSPSGTAMARVLAYLVQLTRPIRHGDLGGLPGWWVDHQPDLTPSTVPAGHANFGAAHGITGPLLLLARALRQGVSVDGQEDAVDTILHWLDTWRQDGPAGSWWPEHLHLGELRAGRPVQRDSARPSWCYGTPGIARAGQLAALARRDPARQRLYEDALVHCLTDPDQLSKITDASLCHGWAGVYQTAFRAAHDAATPALRATLPDLAAALTQHAQPGRDPGLLRGDAGTALALTTAAHDAAPTSGWDACLLID</sequence>
<name>L7F470_STRT8</name>
<dbReference type="SUPFAM" id="SSF158745">
    <property type="entry name" value="LanC-like"/>
    <property type="match status" value="1"/>
</dbReference>
<accession>L7F470</accession>
<dbReference type="GO" id="GO:0046872">
    <property type="term" value="F:metal ion binding"/>
    <property type="evidence" value="ECO:0007669"/>
    <property type="project" value="UniProtKB-KW"/>
</dbReference>
<keyword evidence="1" id="KW-0862">Zinc</keyword>
<dbReference type="GO" id="GO:0031179">
    <property type="term" value="P:peptide modification"/>
    <property type="evidence" value="ECO:0007669"/>
    <property type="project" value="InterPro"/>
</dbReference>